<feature type="compositionally biased region" description="Basic and acidic residues" evidence="1">
    <location>
        <begin position="26"/>
        <end position="35"/>
    </location>
</feature>
<proteinExistence type="predicted"/>
<comment type="caution">
    <text evidence="2">The sequence shown here is derived from an EMBL/GenBank/DDBJ whole genome shotgun (WGS) entry which is preliminary data.</text>
</comment>
<sequence length="35" mass="3991">MYDDVEDEELRRALAMSLQDHAGPTSKEDEKPADQ</sequence>
<feature type="region of interest" description="Disordered" evidence="1">
    <location>
        <begin position="1"/>
        <end position="35"/>
    </location>
</feature>
<dbReference type="Gene3D" id="6.10.140.100">
    <property type="match status" value="1"/>
</dbReference>
<accession>A0A699Z2J7</accession>
<organism evidence="2 3">
    <name type="scientific">Haematococcus lacustris</name>
    <name type="common">Green alga</name>
    <name type="synonym">Haematococcus pluvialis</name>
    <dbReference type="NCBI Taxonomy" id="44745"/>
    <lineage>
        <taxon>Eukaryota</taxon>
        <taxon>Viridiplantae</taxon>
        <taxon>Chlorophyta</taxon>
        <taxon>core chlorophytes</taxon>
        <taxon>Chlorophyceae</taxon>
        <taxon>CS clade</taxon>
        <taxon>Chlamydomonadales</taxon>
        <taxon>Haematococcaceae</taxon>
        <taxon>Haematococcus</taxon>
    </lineage>
</organism>
<dbReference type="AlphaFoldDB" id="A0A699Z2J7"/>
<dbReference type="EMBL" id="BLLF01000620">
    <property type="protein sequence ID" value="GFH13506.1"/>
    <property type="molecule type" value="Genomic_DNA"/>
</dbReference>
<keyword evidence="3" id="KW-1185">Reference proteome</keyword>
<protein>
    <submittedName>
        <fullName evidence="2">Ubiquitin interaction motif</fullName>
    </submittedName>
</protein>
<reference evidence="2 3" key="1">
    <citation type="submission" date="2020-02" db="EMBL/GenBank/DDBJ databases">
        <title>Draft genome sequence of Haematococcus lacustris strain NIES-144.</title>
        <authorList>
            <person name="Morimoto D."/>
            <person name="Nakagawa S."/>
            <person name="Yoshida T."/>
            <person name="Sawayama S."/>
        </authorList>
    </citation>
    <scope>NUCLEOTIDE SEQUENCE [LARGE SCALE GENOMIC DNA]</scope>
    <source>
        <strain evidence="2 3">NIES-144</strain>
    </source>
</reference>
<evidence type="ECO:0000313" key="2">
    <source>
        <dbReference type="EMBL" id="GFH13506.1"/>
    </source>
</evidence>
<name>A0A699Z2J7_HAELA</name>
<dbReference type="InterPro" id="IPR003903">
    <property type="entry name" value="UIM_dom"/>
</dbReference>
<gene>
    <name evidence="2" type="ORF">HaLaN_09404</name>
</gene>
<dbReference type="SMART" id="SM00726">
    <property type="entry name" value="UIM"/>
    <property type="match status" value="1"/>
</dbReference>
<dbReference type="Pfam" id="PF02809">
    <property type="entry name" value="UIM"/>
    <property type="match status" value="1"/>
</dbReference>
<evidence type="ECO:0000313" key="3">
    <source>
        <dbReference type="Proteomes" id="UP000485058"/>
    </source>
</evidence>
<dbReference type="PROSITE" id="PS50330">
    <property type="entry name" value="UIM"/>
    <property type="match status" value="1"/>
</dbReference>
<evidence type="ECO:0000256" key="1">
    <source>
        <dbReference type="SAM" id="MobiDB-lite"/>
    </source>
</evidence>
<dbReference type="Proteomes" id="UP000485058">
    <property type="component" value="Unassembled WGS sequence"/>
</dbReference>